<keyword evidence="3" id="KW-0732">Signal</keyword>
<name>A0AA36MI19_CYLNA</name>
<evidence type="ECO:0000256" key="3">
    <source>
        <dbReference type="SAM" id="SignalP"/>
    </source>
</evidence>
<feature type="transmembrane region" description="Helical" evidence="2">
    <location>
        <begin position="144"/>
        <end position="169"/>
    </location>
</feature>
<evidence type="ECO:0000256" key="2">
    <source>
        <dbReference type="SAM" id="Phobius"/>
    </source>
</evidence>
<evidence type="ECO:0000313" key="4">
    <source>
        <dbReference type="EMBL" id="CAJ0610248.1"/>
    </source>
</evidence>
<evidence type="ECO:0000313" key="5">
    <source>
        <dbReference type="Proteomes" id="UP001176961"/>
    </source>
</evidence>
<accession>A0AA36MI19</accession>
<feature type="region of interest" description="Disordered" evidence="1">
    <location>
        <begin position="313"/>
        <end position="344"/>
    </location>
</feature>
<protein>
    <submittedName>
        <fullName evidence="4">Uncharacterized protein</fullName>
    </submittedName>
</protein>
<feature type="region of interest" description="Disordered" evidence="1">
    <location>
        <begin position="197"/>
        <end position="218"/>
    </location>
</feature>
<proteinExistence type="predicted"/>
<dbReference type="Proteomes" id="UP001176961">
    <property type="component" value="Unassembled WGS sequence"/>
</dbReference>
<dbReference type="AlphaFoldDB" id="A0AA36MI19"/>
<keyword evidence="2" id="KW-0472">Membrane</keyword>
<reference evidence="4" key="1">
    <citation type="submission" date="2023-07" db="EMBL/GenBank/DDBJ databases">
        <authorList>
            <consortium name="CYATHOMIX"/>
        </authorList>
    </citation>
    <scope>NUCLEOTIDE SEQUENCE</scope>
    <source>
        <strain evidence="4">N/A</strain>
    </source>
</reference>
<evidence type="ECO:0000256" key="1">
    <source>
        <dbReference type="SAM" id="MobiDB-lite"/>
    </source>
</evidence>
<feature type="signal peptide" evidence="3">
    <location>
        <begin position="1"/>
        <end position="17"/>
    </location>
</feature>
<keyword evidence="2" id="KW-1133">Transmembrane helix</keyword>
<keyword evidence="2" id="KW-0812">Transmembrane</keyword>
<feature type="chain" id="PRO_5041432534" evidence="3">
    <location>
        <begin position="18"/>
        <end position="396"/>
    </location>
</feature>
<feature type="compositionally biased region" description="Basic residues" evidence="1">
    <location>
        <begin position="315"/>
        <end position="330"/>
    </location>
</feature>
<gene>
    <name evidence="4" type="ORF">CYNAS_LOCUS22231</name>
</gene>
<keyword evidence="5" id="KW-1185">Reference proteome</keyword>
<organism evidence="4 5">
    <name type="scientific">Cylicocyclus nassatus</name>
    <name type="common">Nematode worm</name>
    <dbReference type="NCBI Taxonomy" id="53992"/>
    <lineage>
        <taxon>Eukaryota</taxon>
        <taxon>Metazoa</taxon>
        <taxon>Ecdysozoa</taxon>
        <taxon>Nematoda</taxon>
        <taxon>Chromadorea</taxon>
        <taxon>Rhabditida</taxon>
        <taxon>Rhabditina</taxon>
        <taxon>Rhabditomorpha</taxon>
        <taxon>Strongyloidea</taxon>
        <taxon>Strongylidae</taxon>
        <taxon>Cylicocyclus</taxon>
    </lineage>
</organism>
<dbReference type="EMBL" id="CATQJL010000326">
    <property type="protein sequence ID" value="CAJ0610248.1"/>
    <property type="molecule type" value="Genomic_DNA"/>
</dbReference>
<comment type="caution">
    <text evidence="4">The sequence shown here is derived from an EMBL/GenBank/DDBJ whole genome shotgun (WGS) entry which is preliminary data.</text>
</comment>
<sequence>MDTDLFYLLVLLPLAHGQQGAEISTNSTLHPLQYCIEIEGSIRTAAESDAEVARKISAIVNELLTSQNKRELENSGASSNARVEIVRRVDRRNATIIRFIVLRNEKPLAEDTIAVSFMFSSFTMNSLKYFVAQDIADEERPSPWWIIAVVIGSGVLILCVGWCLLFIYLNLCGAQRTLYEISKTVYQSDDATQCDFPPLKPQENTSYSYEKQQRQNDKERELEETVLATASTAHAEPPSLVSVLNDELDVDSGDNQHVPLSPDSRMDSAEKNLRDAIEHEDTKDEILYSVIDQYGSDKDATRWQESDIRIERQPQHRVSRPKAAARPRKKGNIDKSKAPYSDPRNILHLDDTVDPVSTVFSIDAITFRHPRPRSPTENGVLQTNLGRLSDNTLSVL</sequence>